<reference evidence="3" key="1">
    <citation type="submission" date="2022-08" db="UniProtKB">
        <authorList>
            <consortium name="EnsemblMetazoa"/>
        </authorList>
    </citation>
    <scope>IDENTIFICATION</scope>
    <source>
        <strain evidence="3">Israel</strain>
    </source>
</reference>
<proteinExistence type="predicted"/>
<dbReference type="AlphaFoldDB" id="A0A1B0DIQ4"/>
<dbReference type="InterPro" id="IPR050309">
    <property type="entry name" value="Type-B_Carboxylest/Lipase"/>
</dbReference>
<evidence type="ECO:0000313" key="4">
    <source>
        <dbReference type="Proteomes" id="UP000092462"/>
    </source>
</evidence>
<dbReference type="Pfam" id="PF00135">
    <property type="entry name" value="COesterase"/>
    <property type="match status" value="1"/>
</dbReference>
<evidence type="ECO:0000259" key="2">
    <source>
        <dbReference type="Pfam" id="PF00135"/>
    </source>
</evidence>
<name>A0A1B0DIQ4_PHLPP</name>
<dbReference type="InterPro" id="IPR029058">
    <property type="entry name" value="AB_hydrolase_fold"/>
</dbReference>
<dbReference type="PANTHER" id="PTHR11559">
    <property type="entry name" value="CARBOXYLESTERASE"/>
    <property type="match status" value="1"/>
</dbReference>
<dbReference type="Proteomes" id="UP000092462">
    <property type="component" value="Unassembled WGS sequence"/>
</dbReference>
<organism evidence="3 4">
    <name type="scientific">Phlebotomus papatasi</name>
    <name type="common">Sandfly</name>
    <dbReference type="NCBI Taxonomy" id="29031"/>
    <lineage>
        <taxon>Eukaryota</taxon>
        <taxon>Metazoa</taxon>
        <taxon>Ecdysozoa</taxon>
        <taxon>Arthropoda</taxon>
        <taxon>Hexapoda</taxon>
        <taxon>Insecta</taxon>
        <taxon>Pterygota</taxon>
        <taxon>Neoptera</taxon>
        <taxon>Endopterygota</taxon>
        <taxon>Diptera</taxon>
        <taxon>Nematocera</taxon>
        <taxon>Psychodoidea</taxon>
        <taxon>Psychodidae</taxon>
        <taxon>Phlebotomus</taxon>
        <taxon>Phlebotomus</taxon>
    </lineage>
</organism>
<dbReference type="EnsemblMetazoa" id="PPAI008041-RA">
    <property type="protein sequence ID" value="PPAI008041-PA"/>
    <property type="gene ID" value="PPAI008041"/>
</dbReference>
<evidence type="ECO:0000313" key="3">
    <source>
        <dbReference type="EnsemblMetazoa" id="PPAI008041-PA"/>
    </source>
</evidence>
<dbReference type="EMBL" id="AJVK01034495">
    <property type="status" value="NOT_ANNOTATED_CDS"/>
    <property type="molecule type" value="Genomic_DNA"/>
</dbReference>
<dbReference type="InterPro" id="IPR002018">
    <property type="entry name" value="CarbesteraseB"/>
</dbReference>
<evidence type="ECO:0000256" key="1">
    <source>
        <dbReference type="ARBA" id="ARBA00023180"/>
    </source>
</evidence>
<feature type="domain" description="Carboxylesterase type B" evidence="2">
    <location>
        <begin position="22"/>
        <end position="563"/>
    </location>
</feature>
<dbReference type="EMBL" id="AJVK01034494">
    <property type="status" value="NOT_ANNOTATED_CDS"/>
    <property type="molecule type" value="Genomic_DNA"/>
</dbReference>
<accession>A0A1B0DIQ4</accession>
<protein>
    <recommendedName>
        <fullName evidence="2">Carboxylesterase type B domain-containing protein</fullName>
    </recommendedName>
</protein>
<dbReference type="Gene3D" id="3.40.50.1820">
    <property type="entry name" value="alpha/beta hydrolase"/>
    <property type="match status" value="1"/>
</dbReference>
<dbReference type="VEuPathDB" id="VectorBase:PPAPM1_012642"/>
<dbReference type="SUPFAM" id="SSF53474">
    <property type="entry name" value="alpha/beta-Hydrolases"/>
    <property type="match status" value="1"/>
</dbReference>
<sequence>MMDISCVLVLLTIPWTSAQYTNVVLSQGTLVGLKVFPESSRVPVYAFLGIPYAKPPIDELRFAPPVPHPGWNGTLIARDFQPICPQPDVSPLEESSDYNPLASPTSENCLFLNVWTPETGFRYGNIPVVLIITGEDHAFDYLRHRPTGLDLASEGIVVVTVQYRTNIFGWLSLQHEFAPGNLGLLDQNLALLWIQRNIHQFGGDPKRVTLLGHGTTGAANAMIHLTSGKSNDLFSRLIVMSGTVFASYSYQNPDPEHLDLTASEQIIQILACDSPEIRYVLTCLRRKSVGDLLRAFEIIYQMGNYTKLLGPLLDRRFLLDDPRKLIASGNFLMDIPILMGICNNEGAFLRDSWIEFGKQGPKQLKKFIDTVIVSNILEHYAFNSPGQGQIRETIDWRFFDQIPQVSTVPYLVDSLQKLVSETKFEIPFFETIELLSGGLVVRNGSQGALRQVYGRNLDGKILRRKSNLYVYSFQQPYSIDMRGRVNYFGGASHTSDLPVLMGPSLLQQIGRRRLSQSEDKLCKKLRQYFGDFIKSGNPTPGRLFDAWKPYTRDTKYIKVLSSKMEAVALQDDLAQSGVEKNIVMIEHIFSNNQHTMGSNIPQNPYQLSTNLPSGRALTPRGQNDEYVNDIVNMQYFSELSKVYSFWNKLLPRIYQNAHLNDQLLSGRQDIQGIQFFESTNSSKYKHAFFSMLTLVCLLLTVLCVCVYILKRNTRNFGSVL</sequence>
<keyword evidence="4" id="KW-1185">Reference proteome</keyword>
<keyword evidence="1" id="KW-0325">Glycoprotein</keyword>
<dbReference type="VEuPathDB" id="VectorBase:PPAI008041"/>